<dbReference type="AlphaFoldDB" id="A0A8T2AX73"/>
<reference evidence="2 3" key="1">
    <citation type="submission" date="2020-12" db="EMBL/GenBank/DDBJ databases">
        <title>Concerted genomic and epigenomic changes stabilize Arabidopsis allopolyploids.</title>
        <authorList>
            <person name="Chen Z."/>
        </authorList>
    </citation>
    <scope>NUCLEOTIDE SEQUENCE [LARGE SCALE GENOMIC DNA]</scope>
    <source>
        <strain evidence="2">Allo738</strain>
        <tissue evidence="2">Leaf</tissue>
    </source>
</reference>
<evidence type="ECO:0000313" key="2">
    <source>
        <dbReference type="EMBL" id="KAG7578861.1"/>
    </source>
</evidence>
<name>A0A8T2AX73_9BRAS</name>
<evidence type="ECO:0000256" key="1">
    <source>
        <dbReference type="SAM" id="MobiDB-lite"/>
    </source>
</evidence>
<gene>
    <name evidence="2" type="ORF">ISN45_Aa03g030230</name>
</gene>
<protein>
    <submittedName>
        <fullName evidence="2">Uncharacterized protein</fullName>
    </submittedName>
</protein>
<accession>A0A8T2AX73</accession>
<dbReference type="EMBL" id="JAEFBK010000008">
    <property type="protein sequence ID" value="KAG7578861.1"/>
    <property type="molecule type" value="Genomic_DNA"/>
</dbReference>
<feature type="region of interest" description="Disordered" evidence="1">
    <location>
        <begin position="158"/>
        <end position="180"/>
    </location>
</feature>
<keyword evidence="3" id="KW-1185">Reference proteome</keyword>
<evidence type="ECO:0000313" key="3">
    <source>
        <dbReference type="Proteomes" id="UP000694240"/>
    </source>
</evidence>
<organism evidence="2 3">
    <name type="scientific">Arabidopsis thaliana x Arabidopsis arenosa</name>
    <dbReference type="NCBI Taxonomy" id="1240361"/>
    <lineage>
        <taxon>Eukaryota</taxon>
        <taxon>Viridiplantae</taxon>
        <taxon>Streptophyta</taxon>
        <taxon>Embryophyta</taxon>
        <taxon>Tracheophyta</taxon>
        <taxon>Spermatophyta</taxon>
        <taxon>Magnoliopsida</taxon>
        <taxon>eudicotyledons</taxon>
        <taxon>Gunneridae</taxon>
        <taxon>Pentapetalae</taxon>
        <taxon>rosids</taxon>
        <taxon>malvids</taxon>
        <taxon>Brassicales</taxon>
        <taxon>Brassicaceae</taxon>
        <taxon>Camelineae</taxon>
        <taxon>Arabidopsis</taxon>
    </lineage>
</organism>
<proteinExistence type="predicted"/>
<dbReference type="Proteomes" id="UP000694240">
    <property type="component" value="Chromosome 8"/>
</dbReference>
<sequence>MNYSQPSIIIPQNTTSVEDFCNDGMTCVSLSEFTQNASNTFPMYEASVHPTQENLQLNDNQTYDMAQGFINPYVTIESQSMSGLSTIPTQQQLQLNGSCVIHDSYRNATFLSATVPPTIDPLHQDTLPPSVSHHTYISSYPSYNTLEVVRAQLNALQNSNTNQTQETSSRETNLSSSVTRDEVDPVDKYIDWAKVEESSIGLDPVEVLKALGFGSYGLNDINILQSAPSLVRYGGWRWTKAISNGRRTGSLERVLGTGSLSSLSTFYQIEDPILSVLSPIQSPTKPSLRSLEFQLGSSSTADPIIPPPNEIVIVISGPSGVCIDAVINKLRQVREELKTSVVDVELILECNYNV</sequence>
<feature type="compositionally biased region" description="Polar residues" evidence="1">
    <location>
        <begin position="158"/>
        <end position="178"/>
    </location>
</feature>
<comment type="caution">
    <text evidence="2">The sequence shown here is derived from an EMBL/GenBank/DDBJ whole genome shotgun (WGS) entry which is preliminary data.</text>
</comment>